<accession>A0A2P5EGP4</accession>
<dbReference type="PANTHER" id="PTHR31050">
    <property type="entry name" value="OS08G0413200 PROTEIN"/>
    <property type="match status" value="1"/>
</dbReference>
<protein>
    <submittedName>
        <fullName evidence="1">Uncharacterized protein</fullName>
    </submittedName>
</protein>
<dbReference type="OrthoDB" id="647907at2759"/>
<dbReference type="InParanoid" id="A0A2P5EGP4"/>
<dbReference type="STRING" id="63057.A0A2P5EGP4"/>
<reference evidence="2" key="1">
    <citation type="submission" date="2016-06" db="EMBL/GenBank/DDBJ databases">
        <title>Parallel loss of symbiosis genes in relatives of nitrogen-fixing non-legume Parasponia.</title>
        <authorList>
            <person name="Van Velzen R."/>
            <person name="Holmer R."/>
            <person name="Bu F."/>
            <person name="Rutten L."/>
            <person name="Van Zeijl A."/>
            <person name="Liu W."/>
            <person name="Santuari L."/>
            <person name="Cao Q."/>
            <person name="Sharma T."/>
            <person name="Shen D."/>
            <person name="Roswanjaya Y."/>
            <person name="Wardhani T."/>
            <person name="Kalhor M.S."/>
            <person name="Jansen J."/>
            <person name="Van den Hoogen J."/>
            <person name="Gungor B."/>
            <person name="Hartog M."/>
            <person name="Hontelez J."/>
            <person name="Verver J."/>
            <person name="Yang W.-C."/>
            <person name="Schijlen E."/>
            <person name="Repin R."/>
            <person name="Schilthuizen M."/>
            <person name="Schranz E."/>
            <person name="Heidstra R."/>
            <person name="Miyata K."/>
            <person name="Fedorova E."/>
            <person name="Kohlen W."/>
            <person name="Bisseling T."/>
            <person name="Smit S."/>
            <person name="Geurts R."/>
        </authorList>
    </citation>
    <scope>NUCLEOTIDE SEQUENCE [LARGE SCALE GENOMIC DNA]</scope>
    <source>
        <strain evidence="2">cv. RG33-2</strain>
    </source>
</reference>
<proteinExistence type="predicted"/>
<organism evidence="1 2">
    <name type="scientific">Trema orientale</name>
    <name type="common">Charcoal tree</name>
    <name type="synonym">Celtis orientalis</name>
    <dbReference type="NCBI Taxonomy" id="63057"/>
    <lineage>
        <taxon>Eukaryota</taxon>
        <taxon>Viridiplantae</taxon>
        <taxon>Streptophyta</taxon>
        <taxon>Embryophyta</taxon>
        <taxon>Tracheophyta</taxon>
        <taxon>Spermatophyta</taxon>
        <taxon>Magnoliopsida</taxon>
        <taxon>eudicotyledons</taxon>
        <taxon>Gunneridae</taxon>
        <taxon>Pentapetalae</taxon>
        <taxon>rosids</taxon>
        <taxon>fabids</taxon>
        <taxon>Rosales</taxon>
        <taxon>Cannabaceae</taxon>
        <taxon>Trema</taxon>
    </lineage>
</organism>
<comment type="caution">
    <text evidence="1">The sequence shown here is derived from an EMBL/GenBank/DDBJ whole genome shotgun (WGS) entry which is preliminary data.</text>
</comment>
<evidence type="ECO:0000313" key="1">
    <source>
        <dbReference type="EMBL" id="PON84664.1"/>
    </source>
</evidence>
<dbReference type="EMBL" id="JXTC01000158">
    <property type="protein sequence ID" value="PON84664.1"/>
    <property type="molecule type" value="Genomic_DNA"/>
</dbReference>
<evidence type="ECO:0000313" key="2">
    <source>
        <dbReference type="Proteomes" id="UP000237000"/>
    </source>
</evidence>
<keyword evidence="2" id="KW-1185">Reference proteome</keyword>
<dbReference type="PANTHER" id="PTHR31050:SF3">
    <property type="entry name" value="OS08G0412800 PROTEIN"/>
    <property type="match status" value="1"/>
</dbReference>
<dbReference type="AlphaFoldDB" id="A0A2P5EGP4"/>
<gene>
    <name evidence="1" type="ORF">TorRG33x02_194910</name>
</gene>
<dbReference type="Proteomes" id="UP000237000">
    <property type="component" value="Unassembled WGS sequence"/>
</dbReference>
<name>A0A2P5EGP4_TREOI</name>
<sequence>MYVTSLYLCIEGLLRASLWHPKRVRIQEEDKGTLCCCTYIRNVEPRPLDPSNIYQQFEIISKKYCGFSAKSVAPNGHPPSFLRRKYWGLNMRTPRHYHLEEAPGLNSSLRAHIPEPNLSHSDPSSQPNIVVGKRVQPICVCEGRSHRAQGPNEDIHVLQNNTRAKEVFVYGRRAVWEERKFEDGVIWFKNCEGQNGVEEERVGLSLVTLERMKWEQERVGWVSGDEKGVRVVRREEIGGTGTGWRDFGCFVLVERFVLIRMDGNVVLAYDFKHIHQI</sequence>